<feature type="domain" description="TonB-dependent receptor-like beta-barrel" evidence="13">
    <location>
        <begin position="374"/>
        <end position="950"/>
    </location>
</feature>
<evidence type="ECO:0000256" key="12">
    <source>
        <dbReference type="SAM" id="SignalP"/>
    </source>
</evidence>
<gene>
    <name evidence="15" type="ORF">D9M09_11090</name>
</gene>
<dbReference type="PANTHER" id="PTHR47234:SF2">
    <property type="entry name" value="TONB-DEPENDENT RECEPTOR"/>
    <property type="match status" value="1"/>
</dbReference>
<evidence type="ECO:0000256" key="6">
    <source>
        <dbReference type="ARBA" id="ARBA00023077"/>
    </source>
</evidence>
<comment type="subcellular location">
    <subcellularLocation>
        <location evidence="1 10">Cell outer membrane</location>
        <topology evidence="1 10">Multi-pass membrane protein</topology>
    </subcellularLocation>
</comment>
<dbReference type="EMBL" id="CP033019">
    <property type="protein sequence ID" value="AYM76275.1"/>
    <property type="molecule type" value="Genomic_DNA"/>
</dbReference>
<reference evidence="15 16" key="1">
    <citation type="submission" date="2018-10" db="EMBL/GenBank/DDBJ databases">
        <title>Effects of UV and annual dynamics of microbial communities in freshwater RAS systems.</title>
        <authorList>
            <person name="Bekkelund A.K."/>
            <person name="Hansen B.R."/>
            <person name="Stokken H."/>
            <person name="Eriksen B.F."/>
            <person name="Kashulin N.A."/>
        </authorList>
    </citation>
    <scope>NUCLEOTIDE SEQUENCE [LARGE SCALE GENOMIC DNA]</scope>
    <source>
        <strain evidence="15 16">BHSEK</strain>
    </source>
</reference>
<evidence type="ECO:0000256" key="5">
    <source>
        <dbReference type="ARBA" id="ARBA00022692"/>
    </source>
</evidence>
<evidence type="ECO:0000256" key="9">
    <source>
        <dbReference type="ARBA" id="ARBA00023237"/>
    </source>
</evidence>
<keyword evidence="6 11" id="KW-0798">TonB box</keyword>
<dbReference type="Proteomes" id="UP000279594">
    <property type="component" value="Chromosome"/>
</dbReference>
<dbReference type="InterPro" id="IPR012910">
    <property type="entry name" value="Plug_dom"/>
</dbReference>
<sequence>MHLKKLMSAMVAVGLGSTALASTALAAEEEKLARVEVTGSSLKRINAETASPVQVINAKQIENMGALTLLQVLDNLPAARPAQQDFRSMFTGSDGGSQANLRGMGAQGTLVLLNGRRLSFYGAPAGFQTMFVNIDAIPAAAIERMEILTDGASAVYGSDAVAGVINVITKKSYQGLEARANGEFSPSVKAYGERQASVLYGVGDLASDGYNIYGSVNVYQRDRIALADTWQKRPSYFYVNNPNFIPNMRVGVGSEPGVMNPGTFFVFDKANNNARTQRAAPGCNNSITEASGTRCVWNALPNQLDTGPTSERATAYLSGRLKLGGDMEAFAEGAFTHIKMRGENGPSSFNSGSTNNWFARNTGTTLNTFATPFLSPNNVYLKGKLDADMVAKMGGAAGLNYLLQDATGHFGQKNVDENYRALVGLRGSIGGGWDFETALSVAGSHSTLFQTANVNINGFKQAFGPFTKDPVSGRTYISDNPAYKFGEISEANAALLRAAYPTFAIESWTKLMTWDAKLEGTLFKLGEREVRAAVGTNVMRESFLTPGNADAANGLITQQGGSWFDGKRTIAAVFGEVVVPLSDTLEVNAAARLDKYPHFSANLAPKLGVIWRARPDLMLRGTYSEGFRAPNLAESGSGGVFAQVGGIRDTVRCDETNAMARALMKSRVATDADLGKSLLNSNCSTTVGGLTPPNQNLRPEKAKISTVGLVLQPAKDVSISIDYWFINRRDEIVRQDFNELFTELVDKYGPTLAGTSSAIRNDLTDTDRGNMAAVAAMCANPANAGVCAGGVPGYSVGNLGGLINSYSNRGRTLMDGVDIDARTRFALGDWGKLSTGIAATIRKRDTHDSEDGSDIKGNTVGYYDSPRYRATVNADWSYRNFVSSVFINYSGKTRWAYGPWDKDNTPENCTAASVSLPAGQCKGAPSYTTVNLAFSWKPLKNLDVGLNVKNAFNKQPYYDPNGWEGYNHSQDLFGRQFALSASYKFF</sequence>
<organism evidence="15 16">
    <name type="scientific">Janthinobacterium agaricidamnosum</name>
    <dbReference type="NCBI Taxonomy" id="55508"/>
    <lineage>
        <taxon>Bacteria</taxon>
        <taxon>Pseudomonadati</taxon>
        <taxon>Pseudomonadota</taxon>
        <taxon>Betaproteobacteria</taxon>
        <taxon>Burkholderiales</taxon>
        <taxon>Oxalobacteraceae</taxon>
        <taxon>Janthinobacterium</taxon>
    </lineage>
</organism>
<feature type="chain" id="PRO_5018291317" evidence="12">
    <location>
        <begin position="27"/>
        <end position="986"/>
    </location>
</feature>
<accession>A0A3G2EB11</accession>
<evidence type="ECO:0000313" key="15">
    <source>
        <dbReference type="EMBL" id="AYM76275.1"/>
    </source>
</evidence>
<evidence type="ECO:0000259" key="14">
    <source>
        <dbReference type="Pfam" id="PF07715"/>
    </source>
</evidence>
<evidence type="ECO:0000313" key="16">
    <source>
        <dbReference type="Proteomes" id="UP000279594"/>
    </source>
</evidence>
<evidence type="ECO:0000256" key="7">
    <source>
        <dbReference type="ARBA" id="ARBA00023136"/>
    </source>
</evidence>
<evidence type="ECO:0000259" key="13">
    <source>
        <dbReference type="Pfam" id="PF00593"/>
    </source>
</evidence>
<proteinExistence type="inferred from homology"/>
<keyword evidence="3 10" id="KW-0813">Transport</keyword>
<dbReference type="Gene3D" id="2.40.170.20">
    <property type="entry name" value="TonB-dependent receptor, beta-barrel domain"/>
    <property type="match status" value="1"/>
</dbReference>
<dbReference type="InterPro" id="IPR000531">
    <property type="entry name" value="Beta-barrel_TonB"/>
</dbReference>
<keyword evidence="7 10" id="KW-0472">Membrane</keyword>
<keyword evidence="5 10" id="KW-0812">Transmembrane</keyword>
<evidence type="ECO:0000256" key="4">
    <source>
        <dbReference type="ARBA" id="ARBA00022452"/>
    </source>
</evidence>
<dbReference type="InterPro" id="IPR039426">
    <property type="entry name" value="TonB-dep_rcpt-like"/>
</dbReference>
<dbReference type="SUPFAM" id="SSF56935">
    <property type="entry name" value="Porins"/>
    <property type="match status" value="1"/>
</dbReference>
<evidence type="ECO:0000256" key="3">
    <source>
        <dbReference type="ARBA" id="ARBA00022448"/>
    </source>
</evidence>
<dbReference type="InterPro" id="IPR036942">
    <property type="entry name" value="Beta-barrel_TonB_sf"/>
</dbReference>
<dbReference type="GO" id="GO:0009279">
    <property type="term" value="C:cell outer membrane"/>
    <property type="evidence" value="ECO:0007669"/>
    <property type="project" value="UniProtKB-SubCell"/>
</dbReference>
<dbReference type="Pfam" id="PF07715">
    <property type="entry name" value="Plug"/>
    <property type="match status" value="1"/>
</dbReference>
<evidence type="ECO:0000256" key="2">
    <source>
        <dbReference type="ARBA" id="ARBA00009810"/>
    </source>
</evidence>
<dbReference type="AlphaFoldDB" id="A0A3G2EB11"/>
<dbReference type="RefSeq" id="WP_121669272.1">
    <property type="nucleotide sequence ID" value="NZ_CP033019.1"/>
</dbReference>
<keyword evidence="8 15" id="KW-0675">Receptor</keyword>
<feature type="domain" description="TonB-dependent receptor plug" evidence="14">
    <location>
        <begin position="48"/>
        <end position="164"/>
    </location>
</feature>
<dbReference type="PROSITE" id="PS52016">
    <property type="entry name" value="TONB_DEPENDENT_REC_3"/>
    <property type="match status" value="1"/>
</dbReference>
<dbReference type="Gene3D" id="2.170.130.10">
    <property type="entry name" value="TonB-dependent receptor, plug domain"/>
    <property type="match status" value="1"/>
</dbReference>
<evidence type="ECO:0000256" key="11">
    <source>
        <dbReference type="RuleBase" id="RU003357"/>
    </source>
</evidence>
<protein>
    <submittedName>
        <fullName evidence="15">TonB-dependent receptor</fullName>
    </submittedName>
</protein>
<evidence type="ECO:0000256" key="8">
    <source>
        <dbReference type="ARBA" id="ARBA00023170"/>
    </source>
</evidence>
<name>A0A3G2EB11_9BURK</name>
<evidence type="ECO:0000256" key="10">
    <source>
        <dbReference type="PROSITE-ProRule" id="PRU01360"/>
    </source>
</evidence>
<evidence type="ECO:0000256" key="1">
    <source>
        <dbReference type="ARBA" id="ARBA00004571"/>
    </source>
</evidence>
<keyword evidence="16" id="KW-1185">Reference proteome</keyword>
<keyword evidence="9 10" id="KW-0998">Cell outer membrane</keyword>
<feature type="signal peptide" evidence="12">
    <location>
        <begin position="1"/>
        <end position="26"/>
    </location>
</feature>
<keyword evidence="4 10" id="KW-1134">Transmembrane beta strand</keyword>
<dbReference type="PANTHER" id="PTHR47234">
    <property type="match status" value="1"/>
</dbReference>
<comment type="similarity">
    <text evidence="2 10 11">Belongs to the TonB-dependent receptor family.</text>
</comment>
<dbReference type="Pfam" id="PF00593">
    <property type="entry name" value="TonB_dep_Rec_b-barrel"/>
    <property type="match status" value="1"/>
</dbReference>
<keyword evidence="12" id="KW-0732">Signal</keyword>
<dbReference type="InterPro" id="IPR037066">
    <property type="entry name" value="Plug_dom_sf"/>
</dbReference>